<name>A0ABX0I7P4_9FLAO</name>
<evidence type="ECO:0000313" key="2">
    <source>
        <dbReference type="Proteomes" id="UP000800984"/>
    </source>
</evidence>
<dbReference type="RefSeq" id="WP_166076526.1">
    <property type="nucleotide sequence ID" value="NZ_JAAJBT010000002.1"/>
</dbReference>
<evidence type="ECO:0008006" key="3">
    <source>
        <dbReference type="Google" id="ProtNLM"/>
    </source>
</evidence>
<gene>
    <name evidence="1" type="ORF">G4D72_05015</name>
</gene>
<dbReference type="EMBL" id="JAAJBT010000002">
    <property type="protein sequence ID" value="NHM01471.1"/>
    <property type="molecule type" value="Genomic_DNA"/>
</dbReference>
<keyword evidence="2" id="KW-1185">Reference proteome</keyword>
<accession>A0ABX0I7P4</accession>
<protein>
    <recommendedName>
        <fullName evidence="3">G domain-containing protein</fullName>
    </recommendedName>
</protein>
<comment type="caution">
    <text evidence="1">The sequence shown here is derived from an EMBL/GenBank/DDBJ whole genome shotgun (WGS) entry which is preliminary data.</text>
</comment>
<reference evidence="1 2" key="1">
    <citation type="submission" date="2020-02" db="EMBL/GenBank/DDBJ databases">
        <authorList>
            <person name="Chen W.-M."/>
        </authorList>
    </citation>
    <scope>NUCLEOTIDE SEQUENCE [LARGE SCALE GENOMIC DNA]</scope>
    <source>
        <strain evidence="1 2">KDG-16</strain>
    </source>
</reference>
<evidence type="ECO:0000313" key="1">
    <source>
        <dbReference type="EMBL" id="NHM01471.1"/>
    </source>
</evidence>
<sequence length="159" mass="18214">MKYLLLGGAPNTGKTGSLNRLAATLITTKGFRNVANWNYPPTVTNGDFRLILEGLDNNKNLIRIYINSASDTKKIIQDCKKFYDDNQPVDIIISSIRDIFSARTEFFNIMKVDNSIDYIMELPLAKVRRGNHRGLCLKWYEEKIDKLAVHTLENDPYNL</sequence>
<proteinExistence type="predicted"/>
<dbReference type="Proteomes" id="UP000800984">
    <property type="component" value="Unassembled WGS sequence"/>
</dbReference>
<organism evidence="1 2">
    <name type="scientific">Flavobacterium difficile</name>
    <dbReference type="NCBI Taxonomy" id="2709659"/>
    <lineage>
        <taxon>Bacteria</taxon>
        <taxon>Pseudomonadati</taxon>
        <taxon>Bacteroidota</taxon>
        <taxon>Flavobacteriia</taxon>
        <taxon>Flavobacteriales</taxon>
        <taxon>Flavobacteriaceae</taxon>
        <taxon>Flavobacterium</taxon>
    </lineage>
</organism>